<name>A0A0E9TG28_ANGAN</name>
<reference evidence="1" key="1">
    <citation type="submission" date="2014-11" db="EMBL/GenBank/DDBJ databases">
        <authorList>
            <person name="Amaro Gonzalez C."/>
        </authorList>
    </citation>
    <scope>NUCLEOTIDE SEQUENCE</scope>
</reference>
<protein>
    <submittedName>
        <fullName evidence="1">Uncharacterized protein</fullName>
    </submittedName>
</protein>
<evidence type="ECO:0000313" key="1">
    <source>
        <dbReference type="EMBL" id="JAH51688.1"/>
    </source>
</evidence>
<dbReference type="EMBL" id="GBXM01056889">
    <property type="protein sequence ID" value="JAH51688.1"/>
    <property type="molecule type" value="Transcribed_RNA"/>
</dbReference>
<proteinExistence type="predicted"/>
<dbReference type="AlphaFoldDB" id="A0A0E9TG28"/>
<accession>A0A0E9TG28</accession>
<sequence length="19" mass="2188">MLFTASLFCSKNNSWDPLL</sequence>
<organism evidence="1">
    <name type="scientific">Anguilla anguilla</name>
    <name type="common">European freshwater eel</name>
    <name type="synonym">Muraena anguilla</name>
    <dbReference type="NCBI Taxonomy" id="7936"/>
    <lineage>
        <taxon>Eukaryota</taxon>
        <taxon>Metazoa</taxon>
        <taxon>Chordata</taxon>
        <taxon>Craniata</taxon>
        <taxon>Vertebrata</taxon>
        <taxon>Euteleostomi</taxon>
        <taxon>Actinopterygii</taxon>
        <taxon>Neopterygii</taxon>
        <taxon>Teleostei</taxon>
        <taxon>Anguilliformes</taxon>
        <taxon>Anguillidae</taxon>
        <taxon>Anguilla</taxon>
    </lineage>
</organism>
<reference evidence="1" key="2">
    <citation type="journal article" date="2015" name="Fish Shellfish Immunol.">
        <title>Early steps in the European eel (Anguilla anguilla)-Vibrio vulnificus interaction in the gills: Role of the RtxA13 toxin.</title>
        <authorList>
            <person name="Callol A."/>
            <person name="Pajuelo D."/>
            <person name="Ebbesson L."/>
            <person name="Teles M."/>
            <person name="MacKenzie S."/>
            <person name="Amaro C."/>
        </authorList>
    </citation>
    <scope>NUCLEOTIDE SEQUENCE</scope>
</reference>